<protein>
    <submittedName>
        <fullName evidence="2">Uncharacterized protein</fullName>
    </submittedName>
</protein>
<dbReference type="EMBL" id="GHWJ01010717">
    <property type="protein sequence ID" value="NOV43454.1"/>
    <property type="molecule type" value="Transcribed_RNA"/>
</dbReference>
<reference evidence="2" key="1">
    <citation type="submission" date="2019-09" db="EMBL/GenBank/DDBJ databases">
        <title>Organ-specific transcriptomic study of the physiology of the cattle tick, Rhipicephalus microplus.</title>
        <authorList>
            <person name="Tirloni L."/>
            <person name="Braz G."/>
            <person name="Gandara A.C.P."/>
            <person name="Sabadin G.A."/>
            <person name="da Silva R.M."/>
            <person name="Guizzo M.G."/>
            <person name="Machado J.A."/>
            <person name="Costa E.P."/>
            <person name="Gomes H.F."/>
            <person name="Moraes J."/>
            <person name="Mota M.B.S."/>
            <person name="Mesquita R.D."/>
            <person name="Alvarenga P.H."/>
            <person name="Alves F."/>
            <person name="Seixas A."/>
            <person name="da Fonseca R.N."/>
            <person name="Fogaca A."/>
            <person name="Logullo C."/>
            <person name="Tanaka A."/>
            <person name="Daffre S."/>
            <person name="Termignoni C."/>
            <person name="Vaz I.S.Jr."/>
            <person name="Oliveira P.L."/>
            <person name="Ribeiro J.M."/>
        </authorList>
    </citation>
    <scope>NUCLEOTIDE SEQUENCE</scope>
    <source>
        <strain evidence="2">Porto Alegre</strain>
    </source>
</reference>
<dbReference type="AlphaFoldDB" id="A0A6M2DC69"/>
<evidence type="ECO:0000256" key="1">
    <source>
        <dbReference type="SAM" id="Phobius"/>
    </source>
</evidence>
<organism evidence="2">
    <name type="scientific">Rhipicephalus microplus</name>
    <name type="common">Cattle tick</name>
    <name type="synonym">Boophilus microplus</name>
    <dbReference type="NCBI Taxonomy" id="6941"/>
    <lineage>
        <taxon>Eukaryota</taxon>
        <taxon>Metazoa</taxon>
        <taxon>Ecdysozoa</taxon>
        <taxon>Arthropoda</taxon>
        <taxon>Chelicerata</taxon>
        <taxon>Arachnida</taxon>
        <taxon>Acari</taxon>
        <taxon>Parasitiformes</taxon>
        <taxon>Ixodida</taxon>
        <taxon>Ixodoidea</taxon>
        <taxon>Ixodidae</taxon>
        <taxon>Rhipicephalinae</taxon>
        <taxon>Rhipicephalus</taxon>
        <taxon>Boophilus</taxon>
    </lineage>
</organism>
<evidence type="ECO:0000313" key="2">
    <source>
        <dbReference type="EMBL" id="NOV43454.1"/>
    </source>
</evidence>
<keyword evidence="1" id="KW-0472">Membrane</keyword>
<sequence length="73" mass="8478">MVQAVLLFLCFFSHLFLRSLVIGIRDDIVTHKVYLNILAAAGCFFFSLSCFMYAYVRTCKCVISCNIPTYFYR</sequence>
<keyword evidence="1" id="KW-0812">Transmembrane</keyword>
<keyword evidence="1" id="KW-1133">Transmembrane helix</keyword>
<proteinExistence type="predicted"/>
<accession>A0A6M2DC69</accession>
<feature type="transmembrane region" description="Helical" evidence="1">
    <location>
        <begin position="33"/>
        <end position="56"/>
    </location>
</feature>
<name>A0A6M2DC69_RHIMP</name>